<sequence length="110" mass="12922">MGIVLLITAAGTTKWLYPYTVDDLKRQISCIDEVIERNTALGRDLLGDLGWKFRERLAGEHRRMNEIKEWTTVEPERSNLFGWVGFRWRKMRELKKSYCSVTGLKKDVMV</sequence>
<organism evidence="1 2">
    <name type="scientific">Marasmius tenuissimus</name>
    <dbReference type="NCBI Taxonomy" id="585030"/>
    <lineage>
        <taxon>Eukaryota</taxon>
        <taxon>Fungi</taxon>
        <taxon>Dikarya</taxon>
        <taxon>Basidiomycota</taxon>
        <taxon>Agaricomycotina</taxon>
        <taxon>Agaricomycetes</taxon>
        <taxon>Agaricomycetidae</taxon>
        <taxon>Agaricales</taxon>
        <taxon>Marasmiineae</taxon>
        <taxon>Marasmiaceae</taxon>
        <taxon>Marasmius</taxon>
    </lineage>
</organism>
<comment type="caution">
    <text evidence="1">The sequence shown here is derived from an EMBL/GenBank/DDBJ whole genome shotgun (WGS) entry which is preliminary data.</text>
</comment>
<dbReference type="Proteomes" id="UP001437256">
    <property type="component" value="Unassembled WGS sequence"/>
</dbReference>
<protein>
    <submittedName>
        <fullName evidence="1">Uncharacterized protein</fullName>
    </submittedName>
</protein>
<dbReference type="EMBL" id="JBBXMP010000023">
    <property type="protein sequence ID" value="KAL0067801.1"/>
    <property type="molecule type" value="Genomic_DNA"/>
</dbReference>
<accession>A0ABR3A385</accession>
<keyword evidence="2" id="KW-1185">Reference proteome</keyword>
<proteinExistence type="predicted"/>
<reference evidence="1 2" key="1">
    <citation type="submission" date="2024-05" db="EMBL/GenBank/DDBJ databases">
        <title>A draft genome resource for the thread blight pathogen Marasmius tenuissimus strain MS-2.</title>
        <authorList>
            <person name="Yulfo-Soto G.E."/>
            <person name="Baruah I.K."/>
            <person name="Amoako-Attah I."/>
            <person name="Bukari Y."/>
            <person name="Meinhardt L.W."/>
            <person name="Bailey B.A."/>
            <person name="Cohen S.P."/>
        </authorList>
    </citation>
    <scope>NUCLEOTIDE SEQUENCE [LARGE SCALE GENOMIC DNA]</scope>
    <source>
        <strain evidence="1 2">MS-2</strain>
    </source>
</reference>
<gene>
    <name evidence="1" type="ORF">AAF712_005241</name>
</gene>
<evidence type="ECO:0000313" key="2">
    <source>
        <dbReference type="Proteomes" id="UP001437256"/>
    </source>
</evidence>
<evidence type="ECO:0000313" key="1">
    <source>
        <dbReference type="EMBL" id="KAL0067801.1"/>
    </source>
</evidence>
<name>A0ABR3A385_9AGAR</name>